<feature type="signal peptide" evidence="1">
    <location>
        <begin position="1"/>
        <end position="18"/>
    </location>
</feature>
<keyword evidence="3" id="KW-1185">Reference proteome</keyword>
<dbReference type="Proteomes" id="UP000242146">
    <property type="component" value="Unassembled WGS sequence"/>
</dbReference>
<dbReference type="EMBL" id="MCGT01000001">
    <property type="protein sequence ID" value="ORX62594.1"/>
    <property type="molecule type" value="Genomic_DNA"/>
</dbReference>
<dbReference type="STRING" id="101127.A0A1X2GY81"/>
<evidence type="ECO:0008006" key="4">
    <source>
        <dbReference type="Google" id="ProtNLM"/>
    </source>
</evidence>
<protein>
    <recommendedName>
        <fullName evidence="4">Long chronological lifespan protein 2</fullName>
    </recommendedName>
</protein>
<dbReference type="OrthoDB" id="2234316at2759"/>
<evidence type="ECO:0000313" key="2">
    <source>
        <dbReference type="EMBL" id="ORX62594.1"/>
    </source>
</evidence>
<proteinExistence type="predicted"/>
<feature type="chain" id="PRO_5012936636" description="Long chronological lifespan protein 2" evidence="1">
    <location>
        <begin position="19"/>
        <end position="108"/>
    </location>
</feature>
<name>A0A1X2GY81_9FUNG</name>
<accession>A0A1X2GY81</accession>
<gene>
    <name evidence="2" type="ORF">DM01DRAFT_1379260</name>
</gene>
<reference evidence="2 3" key="1">
    <citation type="submission" date="2016-07" db="EMBL/GenBank/DDBJ databases">
        <title>Pervasive Adenine N6-methylation of Active Genes in Fungi.</title>
        <authorList>
            <consortium name="DOE Joint Genome Institute"/>
            <person name="Mondo S.J."/>
            <person name="Dannebaum R.O."/>
            <person name="Kuo R.C."/>
            <person name="Labutti K."/>
            <person name="Haridas S."/>
            <person name="Kuo A."/>
            <person name="Salamov A."/>
            <person name="Ahrendt S.R."/>
            <person name="Lipzen A."/>
            <person name="Sullivan W."/>
            <person name="Andreopoulos W.B."/>
            <person name="Clum A."/>
            <person name="Lindquist E."/>
            <person name="Daum C."/>
            <person name="Ramamoorthy G.K."/>
            <person name="Gryganskyi A."/>
            <person name="Culley D."/>
            <person name="Magnuson J.K."/>
            <person name="James T.Y."/>
            <person name="O'Malley M.A."/>
            <person name="Stajich J.E."/>
            <person name="Spatafora J.W."/>
            <person name="Visel A."/>
            <person name="Grigoriev I.V."/>
        </authorList>
    </citation>
    <scope>NUCLEOTIDE SEQUENCE [LARGE SCALE GENOMIC DNA]</scope>
    <source>
        <strain evidence="2 3">NRRL 3301</strain>
    </source>
</reference>
<keyword evidence="1" id="KW-0732">Signal</keyword>
<sequence length="108" mass="12007">MRTSPWLLAAMLLNSVYGFEFKNIFSSSGSTPDAARPFGHKRPADQYMSELVCQDGFLCENTKTCAKDPLHCPCPQLTDIKCPLGSDWYTCVRGDHDCDRLTRATAAI</sequence>
<evidence type="ECO:0000256" key="1">
    <source>
        <dbReference type="SAM" id="SignalP"/>
    </source>
</evidence>
<organism evidence="2 3">
    <name type="scientific">Hesseltinella vesiculosa</name>
    <dbReference type="NCBI Taxonomy" id="101127"/>
    <lineage>
        <taxon>Eukaryota</taxon>
        <taxon>Fungi</taxon>
        <taxon>Fungi incertae sedis</taxon>
        <taxon>Mucoromycota</taxon>
        <taxon>Mucoromycotina</taxon>
        <taxon>Mucoromycetes</taxon>
        <taxon>Mucorales</taxon>
        <taxon>Cunninghamellaceae</taxon>
        <taxon>Hesseltinella</taxon>
    </lineage>
</organism>
<evidence type="ECO:0000313" key="3">
    <source>
        <dbReference type="Proteomes" id="UP000242146"/>
    </source>
</evidence>
<comment type="caution">
    <text evidence="2">The sequence shown here is derived from an EMBL/GenBank/DDBJ whole genome shotgun (WGS) entry which is preliminary data.</text>
</comment>
<dbReference type="AlphaFoldDB" id="A0A1X2GY81"/>